<dbReference type="VEuPathDB" id="TriTrypDB:TcCLB.507479.20"/>
<dbReference type="InterPro" id="IPR013320">
    <property type="entry name" value="ConA-like_dom_sf"/>
</dbReference>
<evidence type="ECO:0000259" key="3">
    <source>
        <dbReference type="Pfam" id="PF13859"/>
    </source>
</evidence>
<dbReference type="VEuPathDB" id="TriTrypDB:TcYC6_0131940"/>
<reference evidence="5 6" key="1">
    <citation type="journal article" date="2018" name="Microb. Genom.">
        <title>Expanding an expanded genome: long-read sequencing of Trypanosoma cruzi.</title>
        <authorList>
            <person name="Berna L."/>
            <person name="Rodriguez M."/>
            <person name="Chiribao M.L."/>
            <person name="Parodi-Talice A."/>
            <person name="Pita S."/>
            <person name="Rijo G."/>
            <person name="Alvarez-Valin F."/>
            <person name="Robello C."/>
        </authorList>
    </citation>
    <scope>NUCLEOTIDE SEQUENCE [LARGE SCALE GENOMIC DNA]</scope>
    <source>
        <strain evidence="5 6">Dm28c</strain>
    </source>
</reference>
<dbReference type="CDD" id="cd15482">
    <property type="entry name" value="Sialidase_non-viral"/>
    <property type="match status" value="1"/>
</dbReference>
<dbReference type="AlphaFoldDB" id="A0A2V2UMY3"/>
<dbReference type="VEuPathDB" id="TriTrypDB:TcBrA4_0141160"/>
<dbReference type="VEuPathDB" id="TriTrypDB:TCDM_04098"/>
<dbReference type="VEuPathDB" id="TriTrypDB:BCY84_10220"/>
<dbReference type="SUPFAM" id="SSF49899">
    <property type="entry name" value="Concanavalin A-like lectins/glucanases"/>
    <property type="match status" value="1"/>
</dbReference>
<keyword evidence="2" id="KW-0812">Transmembrane</keyword>
<dbReference type="PRINTS" id="PR01803">
    <property type="entry name" value="TCSIALIDASE"/>
</dbReference>
<name>A0A2V2UMY3_TRYCR</name>
<feature type="transmembrane region" description="Helical" evidence="2">
    <location>
        <begin position="151"/>
        <end position="171"/>
    </location>
</feature>
<feature type="domain" description="Sialidase" evidence="3">
    <location>
        <begin position="219"/>
        <end position="552"/>
    </location>
</feature>
<dbReference type="Pfam" id="PF22925">
    <property type="entry name" value="TS_C"/>
    <property type="match status" value="1"/>
</dbReference>
<dbReference type="InterPro" id="IPR011040">
    <property type="entry name" value="Sialidase"/>
</dbReference>
<proteinExistence type="predicted"/>
<dbReference type="InterPro" id="IPR036278">
    <property type="entry name" value="Sialidase_sf"/>
</dbReference>
<dbReference type="Gene3D" id="2.120.10.10">
    <property type="match status" value="1"/>
</dbReference>
<dbReference type="VEuPathDB" id="TriTrypDB:TcCL_NonESM11547"/>
<dbReference type="Pfam" id="PF11052">
    <property type="entry name" value="Tr-sialidase_C"/>
    <property type="match status" value="1"/>
</dbReference>
<sequence>MALPNDEIPRPCVCVCLAFSLTRRVAALFCARWFSVLSLTDSIFSHTLRGRSALLLTDVSDVLPLLLPSTLLGHRHARKESNQTLNATVKSEGTERTNSTHTTHTHICMLSRVAAVKEPRTDNRRRVTGSSGRRREGGESERQRPNMSRRVFTFAVLLLFVLMCCGTGGAAPANEEEVKNALINIQNLQRVDLFVPRKTQVLPKTGTTDSSRRDSFVSPSLVSAGGVIAAFAEGHMNAEQKDGQLTKPSSDVVAEYIDSAWDWSTLVEKVKKEETWRAHTVLGKMEGKESLGVVFRPTTTMKGNKVFLLVGSTALSDVNGSWKEGSLELKLVVGTVANSTGSEPRERIKWGESKPLLSLITSAASKSKLAEFSPSGGSGVLMEDGTLVFPLMAMNKKPNEAFYTIVYSKNDGENWLLSEGKSPPNCHKPRITEWEGSLLMIVDCESGQRVYESRDMGTAWTKAIGTLPGVWVNSQSEDYWDASPHVDALITATIEGRKVMLYTQRGYTSGENANTLYLWVTDSNRTFSVGPVGMDNAVKGEIASSLLYSDGGLHLLQQRDSGEGSVMSLSRLTEELSTINSVLSTWAQKDVFFSSFSIPTAGLVAVLSNASASDDTWIDEYLCLNATVKNATKVKDGFQLTEPNSGVLWPVNIRDNNVRHVSLSHNFTLVASVTIEEAPSEDSPLLTTESFDAGPPYIMRLSYTADNKWETMFEEDKKLTTESRPWVPGKEYQVVLMLQGNKASVYIDGKSLGEEEALSTDERPLDVAGFCFGACDIGDDGVNDDEEEEPSSMEIGKKHRVTVTNVFLYNRPLNPTEMTAIKDRKPVLARGSESQADDVPQTIASAGSAAPDPGEVSAAPGRTTVERATNAEHASAVSFTSAGSGLLPLLLLLGLWGFVAA</sequence>
<evidence type="ECO:0000256" key="1">
    <source>
        <dbReference type="SAM" id="MobiDB-lite"/>
    </source>
</evidence>
<dbReference type="SUPFAM" id="SSF50939">
    <property type="entry name" value="Sialidases"/>
    <property type="match status" value="1"/>
</dbReference>
<feature type="region of interest" description="Disordered" evidence="1">
    <location>
        <begin position="119"/>
        <end position="145"/>
    </location>
</feature>
<dbReference type="EMBL" id="PRFA01000162">
    <property type="protein sequence ID" value="PWU85440.1"/>
    <property type="molecule type" value="Genomic_DNA"/>
</dbReference>
<keyword evidence="2" id="KW-1133">Transmembrane helix</keyword>
<evidence type="ECO:0000259" key="4">
    <source>
        <dbReference type="Pfam" id="PF22925"/>
    </source>
</evidence>
<dbReference type="VEuPathDB" id="TriTrypDB:TcG_12714"/>
<dbReference type="InterPro" id="IPR008377">
    <property type="entry name" value="Sialidase_trypan"/>
</dbReference>
<comment type="caution">
    <text evidence="5">The sequence shown here is derived from an EMBL/GenBank/DDBJ whole genome shotgun (WGS) entry which is preliminary data.</text>
</comment>
<evidence type="ECO:0000256" key="2">
    <source>
        <dbReference type="SAM" id="Phobius"/>
    </source>
</evidence>
<dbReference type="InterPro" id="IPR055239">
    <property type="entry name" value="TS_C"/>
</dbReference>
<dbReference type="InterPro" id="IPR021287">
    <property type="entry name" value="Trans-sialidase_CS"/>
</dbReference>
<feature type="transmembrane region" description="Helical" evidence="2">
    <location>
        <begin position="876"/>
        <end position="899"/>
    </location>
</feature>
<dbReference type="VEuPathDB" id="TriTrypDB:TcCLB.507653.20"/>
<evidence type="ECO:0000313" key="6">
    <source>
        <dbReference type="Proteomes" id="UP000246121"/>
    </source>
</evidence>
<organism evidence="5 6">
    <name type="scientific">Trypanosoma cruzi</name>
    <dbReference type="NCBI Taxonomy" id="5693"/>
    <lineage>
        <taxon>Eukaryota</taxon>
        <taxon>Discoba</taxon>
        <taxon>Euglenozoa</taxon>
        <taxon>Kinetoplastea</taxon>
        <taxon>Metakinetoplastina</taxon>
        <taxon>Trypanosomatida</taxon>
        <taxon>Trypanosomatidae</taxon>
        <taxon>Trypanosoma</taxon>
        <taxon>Schizotrypanum</taxon>
    </lineage>
</organism>
<dbReference type="VEuPathDB" id="TriTrypDB:TCSYLVIO_007860"/>
<dbReference type="VEuPathDB" id="TriTrypDB:Tc_MARK_8755"/>
<accession>A0A2V2UMY3</accession>
<dbReference type="GO" id="GO:0004308">
    <property type="term" value="F:exo-alpha-sialidase activity"/>
    <property type="evidence" value="ECO:0007669"/>
    <property type="project" value="InterPro"/>
</dbReference>
<dbReference type="VEuPathDB" id="TriTrypDB:C3747_251g43"/>
<dbReference type="Pfam" id="PF13859">
    <property type="entry name" value="BNR_3"/>
    <property type="match status" value="1"/>
</dbReference>
<dbReference type="VEuPathDB" id="TriTrypDB:TcCLB.511885.20"/>
<gene>
    <name evidence="5" type="ORF">C4B63_162g7</name>
</gene>
<feature type="compositionally biased region" description="Basic and acidic residues" evidence="1">
    <location>
        <begin position="133"/>
        <end position="144"/>
    </location>
</feature>
<evidence type="ECO:0000313" key="5">
    <source>
        <dbReference type="EMBL" id="PWU85440.1"/>
    </source>
</evidence>
<dbReference type="VEuPathDB" id="TriTrypDB:ECC02_011331"/>
<dbReference type="VEuPathDB" id="TriTrypDB:TCSYLVIO_007743"/>
<feature type="domain" description="Trans-sialidase C-terminal" evidence="4">
    <location>
        <begin position="599"/>
        <end position="815"/>
    </location>
</feature>
<keyword evidence="2" id="KW-0472">Membrane</keyword>
<dbReference type="VEuPathDB" id="TriTrypDB:C4B63_162g7"/>
<protein>
    <submittedName>
        <fullName evidence="5">Putative trans-sialidase, Group II</fullName>
    </submittedName>
</protein>
<dbReference type="Proteomes" id="UP000246121">
    <property type="component" value="Unassembled WGS sequence"/>
</dbReference>
<dbReference type="Gene3D" id="2.60.120.200">
    <property type="match status" value="1"/>
</dbReference>